<evidence type="ECO:0000256" key="13">
    <source>
        <dbReference type="RuleBase" id="RU365064"/>
    </source>
</evidence>
<keyword evidence="8 13" id="KW-0812">Transmembrane</keyword>
<dbReference type="PANTHER" id="PTHR12886">
    <property type="entry name" value="PIG-M MANNOSYLTRANSFERASE"/>
    <property type="match status" value="1"/>
</dbReference>
<dbReference type="Proteomes" id="UP000027195">
    <property type="component" value="Unassembled WGS sequence"/>
</dbReference>
<feature type="transmembrane region" description="Helical" evidence="13">
    <location>
        <begin position="179"/>
        <end position="204"/>
    </location>
</feature>
<accession>A0A067MT96</accession>
<reference evidence="15" key="1">
    <citation type="journal article" date="2014" name="Proc. Natl. Acad. Sci. U.S.A.">
        <title>Extensive sampling of basidiomycete genomes demonstrates inadequacy of the white-rot/brown-rot paradigm for wood decay fungi.</title>
        <authorList>
            <person name="Riley R."/>
            <person name="Salamov A.A."/>
            <person name="Brown D.W."/>
            <person name="Nagy L.G."/>
            <person name="Floudas D."/>
            <person name="Held B.W."/>
            <person name="Levasseur A."/>
            <person name="Lombard V."/>
            <person name="Morin E."/>
            <person name="Otillar R."/>
            <person name="Lindquist E.A."/>
            <person name="Sun H."/>
            <person name="LaButti K.M."/>
            <person name="Schmutz J."/>
            <person name="Jabbour D."/>
            <person name="Luo H."/>
            <person name="Baker S.E."/>
            <person name="Pisabarro A.G."/>
            <person name="Walton J.D."/>
            <person name="Blanchette R.A."/>
            <person name="Henrissat B."/>
            <person name="Martin F."/>
            <person name="Cullen D."/>
            <person name="Hibbett D.S."/>
            <person name="Grigoriev I.V."/>
        </authorList>
    </citation>
    <scope>NUCLEOTIDE SEQUENCE [LARGE SCALE GENOMIC DNA]</scope>
    <source>
        <strain evidence="15">FD-172 SS1</strain>
    </source>
</reference>
<feature type="transmembrane region" description="Helical" evidence="13">
    <location>
        <begin position="358"/>
        <end position="375"/>
    </location>
</feature>
<keyword evidence="5 13" id="KW-0337">GPI-anchor biosynthesis</keyword>
<dbReference type="FunCoup" id="A0A067MT96">
    <property type="interactions" value="313"/>
</dbReference>
<evidence type="ECO:0000256" key="7">
    <source>
        <dbReference type="ARBA" id="ARBA00022679"/>
    </source>
</evidence>
<name>A0A067MT96_BOTB1</name>
<protein>
    <recommendedName>
        <fullName evidence="4 13">GPI mannosyltransferase 1</fullName>
        <ecNumber evidence="13">2.4.1.-</ecNumber>
    </recommendedName>
    <alternativeName>
        <fullName evidence="13">GPI mannosyltransferase I</fullName>
    </alternativeName>
</protein>
<feature type="transmembrane region" description="Helical" evidence="13">
    <location>
        <begin position="315"/>
        <end position="346"/>
    </location>
</feature>
<comment type="subcellular location">
    <subcellularLocation>
        <location evidence="1 13">Endoplasmic reticulum membrane</location>
        <topology evidence="1 13">Multi-pass membrane protein</topology>
    </subcellularLocation>
</comment>
<sequence length="412" mass="46620">MIAGVSFRALLVASAALRVVLIVYGAYQDAHSNLKYTDVDYRVFSDATRYILHPRDGQLAAGPLAKWLGWNIGDPYSRDTYRYTPLLAVLLLPNEIIHPAFGKVLFASCDLLIGLLLYRMLRKLQPQIPKSKAALWVGAVWLLNPVVANISTRGSAEAVLGAIVVSTLALALDGRLDACAMLLGFAVHFKIYPFIYGASLLAFIDSGSKTSERKRGIMEKMWGEVTPARIRFALTSGVTFMGLNVIMYGIWGFPFLEHSYIYHLSRRDHRHNFSLYFYPIYLSYTTPSSSLLSFVPQMVLSIGFGFAFGKRDLPFAWFVQTMAFVTFNKVCTSQYFMWYIWFLPLILPRLQMSRWKGIELLAAWVGAQAFWLSLAYRLEFLGENVFFPLWCASVVFITLNSHVLVGIIKAYR</sequence>
<evidence type="ECO:0000256" key="9">
    <source>
        <dbReference type="ARBA" id="ARBA00022824"/>
    </source>
</evidence>
<evidence type="ECO:0000256" key="11">
    <source>
        <dbReference type="ARBA" id="ARBA00023136"/>
    </source>
</evidence>
<evidence type="ECO:0000256" key="1">
    <source>
        <dbReference type="ARBA" id="ARBA00004477"/>
    </source>
</evidence>
<dbReference type="PANTHER" id="PTHR12886:SF0">
    <property type="entry name" value="GPI MANNOSYLTRANSFERASE 1"/>
    <property type="match status" value="1"/>
</dbReference>
<keyword evidence="10 13" id="KW-1133">Transmembrane helix</keyword>
<comment type="similarity">
    <text evidence="3 13">Belongs to the PIGM family.</text>
</comment>
<keyword evidence="6 13" id="KW-0328">Glycosyltransferase</keyword>
<evidence type="ECO:0000256" key="2">
    <source>
        <dbReference type="ARBA" id="ARBA00004687"/>
    </source>
</evidence>
<dbReference type="GO" id="GO:0004376">
    <property type="term" value="F:GPI mannosyltransferase activity"/>
    <property type="evidence" value="ECO:0007669"/>
    <property type="project" value="InterPro"/>
</dbReference>
<evidence type="ECO:0000256" key="4">
    <source>
        <dbReference type="ARBA" id="ARBA00013797"/>
    </source>
</evidence>
<feature type="transmembrane region" description="Helical" evidence="13">
    <location>
        <begin position="100"/>
        <end position="121"/>
    </location>
</feature>
<evidence type="ECO:0000256" key="8">
    <source>
        <dbReference type="ARBA" id="ARBA00022692"/>
    </source>
</evidence>
<comment type="pathway">
    <text evidence="2 13">Glycolipid biosynthesis; glycosylphosphatidylinositol-anchor biosynthesis.</text>
</comment>
<feature type="transmembrane region" description="Helical" evidence="13">
    <location>
        <begin position="7"/>
        <end position="27"/>
    </location>
</feature>
<dbReference type="UniPathway" id="UPA00196"/>
<dbReference type="GO" id="GO:0005789">
    <property type="term" value="C:endoplasmic reticulum membrane"/>
    <property type="evidence" value="ECO:0007669"/>
    <property type="project" value="UniProtKB-SubCell"/>
</dbReference>
<proteinExistence type="inferred from homology"/>
<dbReference type="STRING" id="930990.A0A067MT96"/>
<organism evidence="14 15">
    <name type="scientific">Botryobasidium botryosum (strain FD-172 SS1)</name>
    <dbReference type="NCBI Taxonomy" id="930990"/>
    <lineage>
        <taxon>Eukaryota</taxon>
        <taxon>Fungi</taxon>
        <taxon>Dikarya</taxon>
        <taxon>Basidiomycota</taxon>
        <taxon>Agaricomycotina</taxon>
        <taxon>Agaricomycetes</taxon>
        <taxon>Cantharellales</taxon>
        <taxon>Botryobasidiaceae</taxon>
        <taxon>Botryobasidium</taxon>
    </lineage>
</organism>
<evidence type="ECO:0000256" key="3">
    <source>
        <dbReference type="ARBA" id="ARBA00011071"/>
    </source>
</evidence>
<evidence type="ECO:0000313" key="14">
    <source>
        <dbReference type="EMBL" id="KDQ17920.1"/>
    </source>
</evidence>
<evidence type="ECO:0000256" key="6">
    <source>
        <dbReference type="ARBA" id="ARBA00022676"/>
    </source>
</evidence>
<evidence type="ECO:0000256" key="12">
    <source>
        <dbReference type="ARBA" id="ARBA00025399"/>
    </source>
</evidence>
<dbReference type="OrthoDB" id="1741594at2759"/>
<keyword evidence="9 13" id="KW-0256">Endoplasmic reticulum</keyword>
<feature type="transmembrane region" description="Helical" evidence="13">
    <location>
        <begin position="275"/>
        <end position="295"/>
    </location>
</feature>
<feature type="transmembrane region" description="Helical" evidence="13">
    <location>
        <begin position="230"/>
        <end position="254"/>
    </location>
</feature>
<dbReference type="GO" id="GO:1990529">
    <property type="term" value="C:glycosylphosphatidylinositol-mannosyltransferase I complex"/>
    <property type="evidence" value="ECO:0007669"/>
    <property type="project" value="TreeGrafter"/>
</dbReference>
<keyword evidence="15" id="KW-1185">Reference proteome</keyword>
<dbReference type="EMBL" id="KL198022">
    <property type="protein sequence ID" value="KDQ17920.1"/>
    <property type="molecule type" value="Genomic_DNA"/>
</dbReference>
<dbReference type="HOGENOM" id="CLU_024220_1_0_1"/>
<dbReference type="InParanoid" id="A0A067MT96"/>
<dbReference type="InterPro" id="IPR007704">
    <property type="entry name" value="PIG-M"/>
</dbReference>
<evidence type="ECO:0000313" key="15">
    <source>
        <dbReference type="Proteomes" id="UP000027195"/>
    </source>
</evidence>
<dbReference type="EC" id="2.4.1.-" evidence="13"/>
<dbReference type="GO" id="GO:0051751">
    <property type="term" value="F:alpha-1,4-mannosyltransferase activity"/>
    <property type="evidence" value="ECO:0007669"/>
    <property type="project" value="InterPro"/>
</dbReference>
<keyword evidence="7 13" id="KW-0808">Transferase</keyword>
<comment type="function">
    <text evidence="12 13">Mannosyltransferase involved in glycosylphosphatidylinositol-anchor biosynthesis. Transfers the first alpha-1,4-mannose to GlcN-acyl-PI during GPI precursor assembly. Required for cell wall integrity.</text>
</comment>
<evidence type="ECO:0000256" key="5">
    <source>
        <dbReference type="ARBA" id="ARBA00022502"/>
    </source>
</evidence>
<dbReference type="Pfam" id="PF05007">
    <property type="entry name" value="Mannosyl_trans"/>
    <property type="match status" value="1"/>
</dbReference>
<dbReference type="GO" id="GO:0006506">
    <property type="term" value="P:GPI anchor biosynthetic process"/>
    <property type="evidence" value="ECO:0007669"/>
    <property type="project" value="UniProtKB-UniPathway"/>
</dbReference>
<feature type="transmembrane region" description="Helical" evidence="13">
    <location>
        <begin position="387"/>
        <end position="408"/>
    </location>
</feature>
<gene>
    <name evidence="14" type="ORF">BOTBODRAFT_29230</name>
</gene>
<evidence type="ECO:0000256" key="10">
    <source>
        <dbReference type="ARBA" id="ARBA00022989"/>
    </source>
</evidence>
<keyword evidence="11 13" id="KW-0472">Membrane</keyword>
<dbReference type="AlphaFoldDB" id="A0A067MT96"/>